<dbReference type="Pfam" id="PF03665">
    <property type="entry name" value="UPF0172"/>
    <property type="match status" value="1"/>
</dbReference>
<dbReference type="Ensembl" id="ENSVURT00010009721.1">
    <property type="protein sequence ID" value="ENSVURP00010008559.1"/>
    <property type="gene ID" value="ENSVURG00010006647.1"/>
</dbReference>
<name>A0A4X2K9D4_VOMUR</name>
<dbReference type="PANTHER" id="PTHR12941">
    <property type="entry name" value="ER MEMBRANE PROTEIN COMPLEX"/>
    <property type="match status" value="1"/>
</dbReference>
<evidence type="ECO:0000313" key="1">
    <source>
        <dbReference type="Ensembl" id="ENSVURP00010008559.1"/>
    </source>
</evidence>
<dbReference type="OMA" id="TELACSW"/>
<accession>A0A4X2K9D4</accession>
<dbReference type="GeneTree" id="ENSGT00390000006738"/>
<reference evidence="1" key="3">
    <citation type="submission" date="2025-09" db="UniProtKB">
        <authorList>
            <consortium name="Ensembl"/>
        </authorList>
    </citation>
    <scope>IDENTIFICATION</scope>
</reference>
<reference evidence="2" key="1">
    <citation type="submission" date="2018-12" db="EMBL/GenBank/DDBJ databases">
        <authorList>
            <person name="Yazar S."/>
        </authorList>
    </citation>
    <scope>NUCLEOTIDE SEQUENCE [LARGE SCALE GENOMIC DNA]</scope>
</reference>
<reference evidence="1" key="2">
    <citation type="submission" date="2025-08" db="UniProtKB">
        <authorList>
            <consortium name="Ensembl"/>
        </authorList>
    </citation>
    <scope>IDENTIFICATION</scope>
</reference>
<dbReference type="Proteomes" id="UP000314987">
    <property type="component" value="Unassembled WGS sequence"/>
</dbReference>
<sequence>MPSMKLTIQAYCKMVLHGVKYPHCAINKLLIALLVDCISLFNDTLALAPMLEVALTLIDLWCKNNSYVIGGYYQANECVKDEKTNILKSK</sequence>
<dbReference type="InterPro" id="IPR005366">
    <property type="entry name" value="EMC8/9"/>
</dbReference>
<organism evidence="1 2">
    <name type="scientific">Vombatus ursinus</name>
    <name type="common">Common wombat</name>
    <dbReference type="NCBI Taxonomy" id="29139"/>
    <lineage>
        <taxon>Eukaryota</taxon>
        <taxon>Metazoa</taxon>
        <taxon>Chordata</taxon>
        <taxon>Craniata</taxon>
        <taxon>Vertebrata</taxon>
        <taxon>Euteleostomi</taxon>
        <taxon>Mammalia</taxon>
        <taxon>Metatheria</taxon>
        <taxon>Diprotodontia</taxon>
        <taxon>Vombatidae</taxon>
        <taxon>Vombatus</taxon>
    </lineage>
</organism>
<dbReference type="STRING" id="29139.ENSVURP00010008559"/>
<dbReference type="GO" id="GO:0072546">
    <property type="term" value="C:EMC complex"/>
    <property type="evidence" value="ECO:0007669"/>
    <property type="project" value="InterPro"/>
</dbReference>
<dbReference type="AlphaFoldDB" id="A0A4X2K9D4"/>
<keyword evidence="2" id="KW-1185">Reference proteome</keyword>
<dbReference type="PANTHER" id="PTHR12941:SF13">
    <property type="entry name" value="ER MEMBRANE PROTEIN COMPLEX SUBUNIT 8"/>
    <property type="match status" value="1"/>
</dbReference>
<protein>
    <submittedName>
        <fullName evidence="1">Uncharacterized protein</fullName>
    </submittedName>
</protein>
<proteinExistence type="predicted"/>
<evidence type="ECO:0000313" key="2">
    <source>
        <dbReference type="Proteomes" id="UP000314987"/>
    </source>
</evidence>